<dbReference type="Proteomes" id="UP000813444">
    <property type="component" value="Unassembled WGS sequence"/>
</dbReference>
<comment type="caution">
    <text evidence="6">The sequence shown here is derived from an EMBL/GenBank/DDBJ whole genome shotgun (WGS) entry which is preliminary data.</text>
</comment>
<protein>
    <submittedName>
        <fullName evidence="6">Heat shock protein 30</fullName>
    </submittedName>
</protein>
<dbReference type="PANTHER" id="PTHR11527">
    <property type="entry name" value="HEAT-SHOCK PROTEIN 20 FAMILY MEMBER"/>
    <property type="match status" value="1"/>
</dbReference>
<dbReference type="Gene3D" id="2.60.40.790">
    <property type="match status" value="1"/>
</dbReference>
<comment type="similarity">
    <text evidence="2 3">Belongs to the small heat shock protein (HSP20) family.</text>
</comment>
<gene>
    <name evidence="6" type="ORF">B0I35DRAFT_427567</name>
</gene>
<accession>A0A8K0SRF2</accession>
<keyword evidence="7" id="KW-1185">Reference proteome</keyword>
<dbReference type="SUPFAM" id="SSF49764">
    <property type="entry name" value="HSP20-like chaperones"/>
    <property type="match status" value="1"/>
</dbReference>
<dbReference type="InterPro" id="IPR031107">
    <property type="entry name" value="Small_HSP"/>
</dbReference>
<evidence type="ECO:0000256" key="3">
    <source>
        <dbReference type="RuleBase" id="RU003616"/>
    </source>
</evidence>
<dbReference type="InterPro" id="IPR002068">
    <property type="entry name" value="A-crystallin/Hsp20_dom"/>
</dbReference>
<name>A0A8K0SRF2_9HYPO</name>
<evidence type="ECO:0000313" key="6">
    <source>
        <dbReference type="EMBL" id="KAH7320666.1"/>
    </source>
</evidence>
<dbReference type="CDD" id="cd06464">
    <property type="entry name" value="ACD_sHsps-like"/>
    <property type="match status" value="1"/>
</dbReference>
<evidence type="ECO:0000256" key="1">
    <source>
        <dbReference type="ARBA" id="ARBA00023016"/>
    </source>
</evidence>
<dbReference type="Pfam" id="PF00011">
    <property type="entry name" value="HSP20"/>
    <property type="match status" value="1"/>
</dbReference>
<dbReference type="InterPro" id="IPR008978">
    <property type="entry name" value="HSP20-like_chaperone"/>
</dbReference>
<reference evidence="6" key="1">
    <citation type="journal article" date="2021" name="Nat. Commun.">
        <title>Genetic determinants of endophytism in the Arabidopsis root mycobiome.</title>
        <authorList>
            <person name="Mesny F."/>
            <person name="Miyauchi S."/>
            <person name="Thiergart T."/>
            <person name="Pickel B."/>
            <person name="Atanasova L."/>
            <person name="Karlsson M."/>
            <person name="Huettel B."/>
            <person name="Barry K.W."/>
            <person name="Haridas S."/>
            <person name="Chen C."/>
            <person name="Bauer D."/>
            <person name="Andreopoulos W."/>
            <person name="Pangilinan J."/>
            <person name="LaButti K."/>
            <person name="Riley R."/>
            <person name="Lipzen A."/>
            <person name="Clum A."/>
            <person name="Drula E."/>
            <person name="Henrissat B."/>
            <person name="Kohler A."/>
            <person name="Grigoriev I.V."/>
            <person name="Martin F.M."/>
            <person name="Hacquard S."/>
        </authorList>
    </citation>
    <scope>NUCLEOTIDE SEQUENCE</scope>
    <source>
        <strain evidence="6">MPI-CAGE-CH-0235</strain>
    </source>
</reference>
<evidence type="ECO:0000259" key="5">
    <source>
        <dbReference type="PROSITE" id="PS01031"/>
    </source>
</evidence>
<organism evidence="6 7">
    <name type="scientific">Stachybotrys elegans</name>
    <dbReference type="NCBI Taxonomy" id="80388"/>
    <lineage>
        <taxon>Eukaryota</taxon>
        <taxon>Fungi</taxon>
        <taxon>Dikarya</taxon>
        <taxon>Ascomycota</taxon>
        <taxon>Pezizomycotina</taxon>
        <taxon>Sordariomycetes</taxon>
        <taxon>Hypocreomycetidae</taxon>
        <taxon>Hypocreales</taxon>
        <taxon>Stachybotryaceae</taxon>
        <taxon>Stachybotrys</taxon>
    </lineage>
</organism>
<feature type="region of interest" description="Disordered" evidence="4">
    <location>
        <begin position="102"/>
        <end position="149"/>
    </location>
</feature>
<dbReference type="EMBL" id="JAGPNK010000005">
    <property type="protein sequence ID" value="KAH7320666.1"/>
    <property type="molecule type" value="Genomic_DNA"/>
</dbReference>
<dbReference type="OrthoDB" id="1431247at2759"/>
<evidence type="ECO:0000256" key="2">
    <source>
        <dbReference type="PROSITE-ProRule" id="PRU00285"/>
    </source>
</evidence>
<evidence type="ECO:0000313" key="7">
    <source>
        <dbReference type="Proteomes" id="UP000813444"/>
    </source>
</evidence>
<proteinExistence type="inferred from homology"/>
<feature type="domain" description="SHSP" evidence="5">
    <location>
        <begin position="47"/>
        <end position="210"/>
    </location>
</feature>
<dbReference type="AlphaFoldDB" id="A0A8K0SRF2"/>
<dbReference type="PROSITE" id="PS01031">
    <property type="entry name" value="SHSP"/>
    <property type="match status" value="1"/>
</dbReference>
<evidence type="ECO:0000256" key="4">
    <source>
        <dbReference type="SAM" id="MobiDB-lite"/>
    </source>
</evidence>
<sequence>MAFFPHAVNSSASFHPLFRLLEDFDKYSNESDKSHTSHHGPSRRSNSTAMSWQPRFDVRETDSAYELHGELPGLAKENVAIEFSEPQTIIIRGRTERNYITTSAPADGSAQPAAIEERRNSHQATVEDAPEAEGKTTDLSVASKPAAAKEQPADKAKYWLSERSIGEFARTFQFPTRVDQDNVSAGLKDGILSIVVPKAKKYESRSITIN</sequence>
<feature type="region of interest" description="Disordered" evidence="4">
    <location>
        <begin position="28"/>
        <end position="54"/>
    </location>
</feature>
<keyword evidence="1 6" id="KW-0346">Stress response</keyword>